<dbReference type="EMBL" id="AUWU02000007">
    <property type="protein sequence ID" value="KAH0570387.1"/>
    <property type="molecule type" value="Genomic_DNA"/>
</dbReference>
<dbReference type="Proteomes" id="UP000018208">
    <property type="component" value="Unassembled WGS sequence"/>
</dbReference>
<keyword evidence="1" id="KW-0472">Membrane</keyword>
<accession>V6LX28</accession>
<evidence type="ECO:0000313" key="2">
    <source>
        <dbReference type="EMBL" id="EST49145.1"/>
    </source>
</evidence>
<name>V6LX28_9EUKA</name>
<keyword evidence="1" id="KW-1133">Transmembrane helix</keyword>
<reference evidence="2 3" key="1">
    <citation type="journal article" date="2014" name="PLoS Genet.">
        <title>The Genome of Spironucleus salmonicida Highlights a Fish Pathogen Adapted to Fluctuating Environments.</title>
        <authorList>
            <person name="Xu F."/>
            <person name="Jerlstrom-Hultqvist J."/>
            <person name="Einarsson E."/>
            <person name="Astvaldsson A."/>
            <person name="Svard S.G."/>
            <person name="Andersson J.O."/>
        </authorList>
    </citation>
    <scope>NUCLEOTIDE SEQUENCE</scope>
    <source>
        <strain evidence="3">ATCC 50377</strain>
    </source>
</reference>
<keyword evidence="4" id="KW-1185">Reference proteome</keyword>
<reference evidence="3" key="2">
    <citation type="submission" date="2020-12" db="EMBL/GenBank/DDBJ databases">
        <title>New Spironucleus salmonicida genome in near-complete chromosomes.</title>
        <authorList>
            <person name="Xu F."/>
            <person name="Kurt Z."/>
            <person name="Jimenez-Gonzalez A."/>
            <person name="Astvaldsson A."/>
            <person name="Andersson J.O."/>
            <person name="Svard S.G."/>
        </authorList>
    </citation>
    <scope>NUCLEOTIDE SEQUENCE</scope>
    <source>
        <strain evidence="3">ATCC 50377</strain>
    </source>
</reference>
<evidence type="ECO:0000313" key="4">
    <source>
        <dbReference type="Proteomes" id="UP000018208"/>
    </source>
</evidence>
<gene>
    <name evidence="2" type="ORF">SS50377_10357</name>
    <name evidence="3" type="ORF">SS50377_26667</name>
</gene>
<dbReference type="VEuPathDB" id="GiardiaDB:SS50377_26667"/>
<organism evidence="2">
    <name type="scientific">Spironucleus salmonicida</name>
    <dbReference type="NCBI Taxonomy" id="348837"/>
    <lineage>
        <taxon>Eukaryota</taxon>
        <taxon>Metamonada</taxon>
        <taxon>Diplomonadida</taxon>
        <taxon>Hexamitidae</taxon>
        <taxon>Hexamitinae</taxon>
        <taxon>Spironucleus</taxon>
    </lineage>
</organism>
<evidence type="ECO:0000313" key="3">
    <source>
        <dbReference type="EMBL" id="KAH0570387.1"/>
    </source>
</evidence>
<protein>
    <submittedName>
        <fullName evidence="2">Cysteine-rich membrane protein 2</fullName>
    </submittedName>
</protein>
<dbReference type="OrthoDB" id="5809444at2759"/>
<evidence type="ECO:0000256" key="1">
    <source>
        <dbReference type="SAM" id="Phobius"/>
    </source>
</evidence>
<dbReference type="SUPFAM" id="SSF57184">
    <property type="entry name" value="Growth factor receptor domain"/>
    <property type="match status" value="2"/>
</dbReference>
<dbReference type="InterPro" id="IPR009030">
    <property type="entry name" value="Growth_fac_rcpt_cys_sf"/>
</dbReference>
<dbReference type="EMBL" id="KI545953">
    <property type="protein sequence ID" value="EST49145.1"/>
    <property type="molecule type" value="Genomic_DNA"/>
</dbReference>
<keyword evidence="1" id="KW-0812">Transmembrane</keyword>
<feature type="transmembrane region" description="Helical" evidence="1">
    <location>
        <begin position="1857"/>
        <end position="1880"/>
    </location>
</feature>
<proteinExistence type="predicted"/>
<sequence>MILIFQSMFSCPRCNPPLIFTNAGCELICPAGQIPFLNFYCQPETSCDLKDENVCVPACTLPKINVSHTCQISKGAFVLNGAKVEACPQFFSQDGDYKFCVSTCSSNRILVGSECVSCAPAFKNGDVCVDSCDSLSFRFNFSCVKSCPEMTNSYSGSCVSSVGNLIGIDGQFQSGCAHFRKGSFCIEKCEIGADSDGFCTISSDFVLDGLYVESCPGKSQGQFCVDACSGDFGDNGGTICSTTGDGFIQENVWVTVCGVDFGFIQGVKCVKSCEFGFATLYNNYCFSSSPNASFSLIQDFVWVEKCDLGKVIQGNHCMDSCSNKFGLDVDSNICISYPPKAGLFLFNNKWVQVCPQPFVLQEIYCQPVCDLYFGSVNFVCTNLNGNKVISNGIWKEKCNLNEFLHQKQCFLVCPTEFAGYSGLCINSPPISFFLAIHNIWQTPCLTGVYQDSICINNCNIGYEIISFQCVQCRLFDPIQSKCTQLCSILSENSTNCISKCDECQSQIKLDSGQIQCVTHCNGDRFLLGDRCVKTCPIYKSGIFCVDSCSKNQFLNNSQCVDNCTFGKYELNAISQKICIDNNQCSKFKAITLNSQLNAYECMDSCEFMNNLVNGQLNCSQSLSGGQFYQARLDTIFGQVIIKCDTYYVLQTRECVYKCPLNTFLNITMDFCQPLCSQFINYENGQFSCLEICPSNHDQFQVCTSSCNLIMKNGQCTDSCVAQHNGICELQTQDFENYFHNKKSQGCMQLFTPLLNQFCTAENIHFNFNSQIINVLSLTKKQQGIYCNFSGIDLVNSSIENIIFILNISNLDTTGCQSINIALFSQLINSTLKKIYISGNINISGNYKVSALSIFSHNSQVQVSSTLTLNENSEDYPQLQSIIGLIQLTDYIQDITKLNITTIKLYDKFELTLVYQQGQDIIIFEKQVRNALNASWYINGSYIPCYDMPNQFCISNNGKMTQLCVGASCHDRTLNTSCNPDYNQIYFGMQCVNSCPSGYSVYQGIVAKYCLLNCPINYKSISRICVCQGFIYEGKCILNCPIGFEKQGETCIITCLQLNNQCVTQCPVGYIQNGKSCDVNNVFVDCVPGQYLQAGQCVKVCENTVRYKNSCLPCVYGGFNIATNECDVTCKQKVCLPICKEGFYLNYADMTCLKDKEQRIDQNYTLVFCPAPTWNLNQKCQLECPFNYLALSDRSYRLCSPSCKMNQVNQTNICQSSCNQTFFIDQYNNCIDKCPFIIENNKCTSKCSQMMYLINDIHCRWICPFFIYDQPYYIFDQLNVNSLPFNIQGQCTENCSFNPFTYVKVRDNMKQCIKCDLFSTSYFECLAYSNISQFCNSMTFQLFKDSSVGYIIYICNDGNCKNQYSQIITLTFLDGKPITITECIDSCPNFLNESASLCVDSCSPKAFQDNFCIDVCLVDQENFIMFNSICSNSCGFLVNTYVVNNYYGYFCERACQDFHNFVLEQTINGVDLKVCSEKCNEDQIVYKNTCVNKPIQKVIYSENKTCQLVNCFGESCKCFEVQIDECLPPFFIIDEKTQFRCVKSCKNQRFIPVYQISILIYVQCQDNCPQDTFINSSNFCVSLNSPTCKVWFLSPENDFFCDSNCGVNNLVSYPYTYLPDTQNPRCTDLCKSLQKFYPDAPIIVLKGTICVDFAPNLCASIQILADFSCLAQNECPTSTVTNASWQFPNTPQCPSCEDGLFATNSGCVFACPEPLVGDFKRGICVEMASNQQFKMVQNRKILAPACVGSIIICCSKLEFVTSMRECISKPSMVLNPYQGGECDSFISQEEDQPNLCTNCTFALRPSGLFYECINDCRSDYFNARTRLCEDTLVVYNMEHLIFPVFGDEIKRNVGIQQLGIVIGFLVIFILCASGIYLWLILAKNRRNLIVSFVDYRVKGIIISKDDQQTSYSGFLSGTEDRIFELA</sequence>